<dbReference type="GO" id="GO:0017004">
    <property type="term" value="P:cytochrome complex assembly"/>
    <property type="evidence" value="ECO:0007669"/>
    <property type="project" value="UniProtKB-KW"/>
</dbReference>
<dbReference type="EMBL" id="WFLM01000003">
    <property type="protein sequence ID" value="KAB8039212.1"/>
    <property type="molecule type" value="Genomic_DNA"/>
</dbReference>
<protein>
    <recommendedName>
        <fullName evidence="13">Cytochrome c maturation protein CcmE</fullName>
    </recommendedName>
</protein>
<dbReference type="GO" id="GO:0020037">
    <property type="term" value="F:heme binding"/>
    <property type="evidence" value="ECO:0007669"/>
    <property type="project" value="InterPro"/>
</dbReference>
<name>A0A6N6VSV2_9BACT</name>
<evidence type="ECO:0000256" key="8">
    <source>
        <dbReference type="ARBA" id="ARBA00023004"/>
    </source>
</evidence>
<evidence type="ECO:0000256" key="3">
    <source>
        <dbReference type="ARBA" id="ARBA00022692"/>
    </source>
</evidence>
<evidence type="ECO:0000256" key="2">
    <source>
        <dbReference type="ARBA" id="ARBA00022617"/>
    </source>
</evidence>
<gene>
    <name evidence="11" type="ORF">GCL60_10185</name>
</gene>
<dbReference type="Proteomes" id="UP000437748">
    <property type="component" value="Unassembled WGS sequence"/>
</dbReference>
<dbReference type="AlphaFoldDB" id="A0A6N6VSV2"/>
<evidence type="ECO:0000256" key="4">
    <source>
        <dbReference type="ARBA" id="ARBA00022723"/>
    </source>
</evidence>
<evidence type="ECO:0000256" key="7">
    <source>
        <dbReference type="ARBA" id="ARBA00022989"/>
    </source>
</evidence>
<organism evidence="11 12">
    <name type="scientific">Silvanigrella paludirubra</name>
    <dbReference type="NCBI Taxonomy" id="2499159"/>
    <lineage>
        <taxon>Bacteria</taxon>
        <taxon>Pseudomonadati</taxon>
        <taxon>Bdellovibrionota</taxon>
        <taxon>Oligoflexia</taxon>
        <taxon>Silvanigrellales</taxon>
        <taxon>Silvanigrellaceae</taxon>
        <taxon>Silvanigrella</taxon>
    </lineage>
</organism>
<dbReference type="PANTHER" id="PTHR34128">
    <property type="entry name" value="CYTOCHROME C-TYPE BIOGENESIS PROTEIN CCME HOMOLOG, MITOCHONDRIAL"/>
    <property type="match status" value="1"/>
</dbReference>
<evidence type="ECO:0000256" key="10">
    <source>
        <dbReference type="PIRSR" id="PIRSR604329-50"/>
    </source>
</evidence>
<reference evidence="11 12" key="1">
    <citation type="submission" date="2019-10" db="EMBL/GenBank/DDBJ databases">
        <title>New species of Slilvanegrellaceae.</title>
        <authorList>
            <person name="Pitt A."/>
            <person name="Hahn M.W."/>
        </authorList>
    </citation>
    <scope>NUCLEOTIDE SEQUENCE [LARGE SCALE GENOMIC DNA]</scope>
    <source>
        <strain evidence="11 12">SP-Ram-0.45-NSY-1</strain>
    </source>
</reference>
<proteinExistence type="predicted"/>
<dbReference type="GO" id="GO:0046872">
    <property type="term" value="F:metal ion binding"/>
    <property type="evidence" value="ECO:0007669"/>
    <property type="project" value="UniProtKB-KW"/>
</dbReference>
<dbReference type="RefSeq" id="WP_153420611.1">
    <property type="nucleotide sequence ID" value="NZ_WFLM01000003.1"/>
</dbReference>
<dbReference type="Gene3D" id="2.40.50.140">
    <property type="entry name" value="Nucleic acid-binding proteins"/>
    <property type="match status" value="1"/>
</dbReference>
<evidence type="ECO:0000313" key="12">
    <source>
        <dbReference type="Proteomes" id="UP000437748"/>
    </source>
</evidence>
<dbReference type="InterPro" id="IPR004329">
    <property type="entry name" value="CcmE"/>
</dbReference>
<sequence>MKLNGGQIAGLLIVVGSLSLIIYQATRSESSVTFYTPAEVYANPIKFDGKLFRVSGLVLTGSKQWDPKASDLKFKITDLEGHDFQIHYKGIPPDLFKEGQGVVVEGRLIGNPDATQKEKLISANLLMVKHSEVYDTKKDHKQMKEAKLLDSILKDQNIEKNQIKSSKTENTNAKKEF</sequence>
<dbReference type="Pfam" id="PF03100">
    <property type="entry name" value="CcmE"/>
    <property type="match status" value="1"/>
</dbReference>
<dbReference type="InterPro" id="IPR012340">
    <property type="entry name" value="NA-bd_OB-fold"/>
</dbReference>
<keyword evidence="8 10" id="KW-0408">Iron</keyword>
<feature type="binding site" description="axial binding residue" evidence="10">
    <location>
        <position position="134"/>
    </location>
    <ligand>
        <name>heme</name>
        <dbReference type="ChEBI" id="CHEBI:30413"/>
    </ligand>
    <ligandPart>
        <name>Fe</name>
        <dbReference type="ChEBI" id="CHEBI:18248"/>
    </ligandPart>
</feature>
<keyword evidence="3" id="KW-0812">Transmembrane</keyword>
<comment type="subcellular location">
    <subcellularLocation>
        <location evidence="1">Membrane</location>
    </subcellularLocation>
</comment>
<dbReference type="PANTHER" id="PTHR34128:SF2">
    <property type="entry name" value="CYTOCHROME C-TYPE BIOGENESIS PROTEIN CCME HOMOLOG, MITOCHONDRIAL"/>
    <property type="match status" value="1"/>
</dbReference>
<keyword evidence="5" id="KW-0201">Cytochrome c-type biogenesis</keyword>
<keyword evidence="4 10" id="KW-0479">Metal-binding</keyword>
<dbReference type="SUPFAM" id="SSF82093">
    <property type="entry name" value="Heme chaperone CcmE"/>
    <property type="match status" value="1"/>
</dbReference>
<accession>A0A6N6VSV2</accession>
<evidence type="ECO:0000313" key="11">
    <source>
        <dbReference type="EMBL" id="KAB8039212.1"/>
    </source>
</evidence>
<evidence type="ECO:0000256" key="5">
    <source>
        <dbReference type="ARBA" id="ARBA00022748"/>
    </source>
</evidence>
<evidence type="ECO:0000256" key="9">
    <source>
        <dbReference type="ARBA" id="ARBA00023136"/>
    </source>
</evidence>
<dbReference type="OrthoDB" id="9793584at2"/>
<dbReference type="GO" id="GO:0005886">
    <property type="term" value="C:plasma membrane"/>
    <property type="evidence" value="ECO:0007669"/>
    <property type="project" value="InterPro"/>
</dbReference>
<keyword evidence="9" id="KW-0472">Membrane</keyword>
<keyword evidence="6" id="KW-0735">Signal-anchor</keyword>
<evidence type="ECO:0008006" key="13">
    <source>
        <dbReference type="Google" id="ProtNLM"/>
    </source>
</evidence>
<dbReference type="InterPro" id="IPR036127">
    <property type="entry name" value="CcmE-like_sf"/>
</dbReference>
<keyword evidence="7" id="KW-1133">Transmembrane helix</keyword>
<evidence type="ECO:0000256" key="6">
    <source>
        <dbReference type="ARBA" id="ARBA00022968"/>
    </source>
</evidence>
<keyword evidence="2 10" id="KW-0349">Heme</keyword>
<evidence type="ECO:0000256" key="1">
    <source>
        <dbReference type="ARBA" id="ARBA00004370"/>
    </source>
</evidence>
<comment type="caution">
    <text evidence="11">The sequence shown here is derived from an EMBL/GenBank/DDBJ whole genome shotgun (WGS) entry which is preliminary data.</text>
</comment>
<dbReference type="GO" id="GO:0017003">
    <property type="term" value="P:protein-heme linkage"/>
    <property type="evidence" value="ECO:0007669"/>
    <property type="project" value="InterPro"/>
</dbReference>
<keyword evidence="12" id="KW-1185">Reference proteome</keyword>
<feature type="binding site" description="covalent" evidence="10">
    <location>
        <position position="130"/>
    </location>
    <ligand>
        <name>heme</name>
        <dbReference type="ChEBI" id="CHEBI:30413"/>
    </ligand>
</feature>